<name>A0A6H5IA65_9HYME</name>
<sequence>MRLVDQSQSHRQINVKKNQVSKSIKTLEFVENYGRRPTDRRRRYHTSPQYSSVCIAEIPHGSCIIDRSIHALCSGSDGIIYMWTPPELRRARVLVTKATRKIWRAAAIQRAREEATATSHKYSFRDSAALKKGLVPPLTPIQYHSHTLIILKLAALSAMALKSVPPESPISFWHSQMENGGHERTARSDAEAMATTINNTEKY</sequence>
<dbReference type="EMBL" id="CADCXV010000706">
    <property type="protein sequence ID" value="CAB0033349.1"/>
    <property type="molecule type" value="Genomic_DNA"/>
</dbReference>
<protein>
    <submittedName>
        <fullName evidence="1">Uncharacterized protein</fullName>
    </submittedName>
</protein>
<dbReference type="Proteomes" id="UP000479190">
    <property type="component" value="Unassembled WGS sequence"/>
</dbReference>
<evidence type="ECO:0000313" key="1">
    <source>
        <dbReference type="EMBL" id="CAB0033349.1"/>
    </source>
</evidence>
<accession>A0A6H5IA65</accession>
<organism evidence="1 2">
    <name type="scientific">Trichogramma brassicae</name>
    <dbReference type="NCBI Taxonomy" id="86971"/>
    <lineage>
        <taxon>Eukaryota</taxon>
        <taxon>Metazoa</taxon>
        <taxon>Ecdysozoa</taxon>
        <taxon>Arthropoda</taxon>
        <taxon>Hexapoda</taxon>
        <taxon>Insecta</taxon>
        <taxon>Pterygota</taxon>
        <taxon>Neoptera</taxon>
        <taxon>Endopterygota</taxon>
        <taxon>Hymenoptera</taxon>
        <taxon>Apocrita</taxon>
        <taxon>Proctotrupomorpha</taxon>
        <taxon>Chalcidoidea</taxon>
        <taxon>Trichogrammatidae</taxon>
        <taxon>Trichogramma</taxon>
    </lineage>
</organism>
<gene>
    <name evidence="1" type="ORF">TBRA_LOCUS5264</name>
</gene>
<dbReference type="AlphaFoldDB" id="A0A6H5IA65"/>
<keyword evidence="2" id="KW-1185">Reference proteome</keyword>
<reference evidence="1 2" key="1">
    <citation type="submission" date="2020-02" db="EMBL/GenBank/DDBJ databases">
        <authorList>
            <person name="Ferguson B K."/>
        </authorList>
    </citation>
    <scope>NUCLEOTIDE SEQUENCE [LARGE SCALE GENOMIC DNA]</scope>
</reference>
<evidence type="ECO:0000313" key="2">
    <source>
        <dbReference type="Proteomes" id="UP000479190"/>
    </source>
</evidence>
<proteinExistence type="predicted"/>